<dbReference type="RefSeq" id="WP_246422616.1">
    <property type="nucleotide sequence ID" value="NZ_JACIEE010000005.1"/>
</dbReference>
<keyword evidence="7" id="KW-1185">Reference proteome</keyword>
<evidence type="ECO:0000259" key="5">
    <source>
        <dbReference type="Pfam" id="PF04773"/>
    </source>
</evidence>
<evidence type="ECO:0000313" key="6">
    <source>
        <dbReference type="EMBL" id="MBB3977337.1"/>
    </source>
</evidence>
<keyword evidence="3" id="KW-0998">Cell outer membrane</keyword>
<dbReference type="SUPFAM" id="SSF56935">
    <property type="entry name" value="Porins"/>
    <property type="match status" value="1"/>
</dbReference>
<gene>
    <name evidence="6" type="ORF">GGQ64_002543</name>
</gene>
<dbReference type="GO" id="GO:0009279">
    <property type="term" value="C:cell outer membrane"/>
    <property type="evidence" value="ECO:0007669"/>
    <property type="project" value="UniProtKB-SubCell"/>
</dbReference>
<dbReference type="Gene3D" id="2.40.170.20">
    <property type="entry name" value="TonB-dependent receptor, beta-barrel domain"/>
    <property type="match status" value="1"/>
</dbReference>
<dbReference type="InterPro" id="IPR019734">
    <property type="entry name" value="TPR_rpt"/>
</dbReference>
<dbReference type="EMBL" id="JACIEE010000005">
    <property type="protein sequence ID" value="MBB3977337.1"/>
    <property type="molecule type" value="Genomic_DNA"/>
</dbReference>
<proteinExistence type="predicted"/>
<dbReference type="AlphaFoldDB" id="A0A7W6DB08"/>
<evidence type="ECO:0000256" key="3">
    <source>
        <dbReference type="ARBA" id="ARBA00023237"/>
    </source>
</evidence>
<dbReference type="InterPro" id="IPR036942">
    <property type="entry name" value="Beta-barrel_TonB_sf"/>
</dbReference>
<feature type="repeat" description="TPR" evidence="4">
    <location>
        <begin position="458"/>
        <end position="491"/>
    </location>
</feature>
<reference evidence="6 7" key="1">
    <citation type="submission" date="2020-08" db="EMBL/GenBank/DDBJ databases">
        <title>Genomic Encyclopedia of Type Strains, Phase IV (KMG-IV): sequencing the most valuable type-strain genomes for metagenomic binning, comparative biology and taxonomic classification.</title>
        <authorList>
            <person name="Goeker M."/>
        </authorList>
    </citation>
    <scope>NUCLEOTIDE SEQUENCE [LARGE SCALE GENOMIC DNA]</scope>
    <source>
        <strain evidence="6 7">DSM 100211</strain>
    </source>
</reference>
<name>A0A7W6DB08_9HYPH</name>
<accession>A0A7W6DB08</accession>
<dbReference type="PANTHER" id="PTHR38731">
    <property type="entry name" value="LIPL45-RELATED LIPOPROTEIN-RELATED"/>
    <property type="match status" value="1"/>
</dbReference>
<comment type="caution">
    <text evidence="6">The sequence shown here is derived from an EMBL/GenBank/DDBJ whole genome shotgun (WGS) entry which is preliminary data.</text>
</comment>
<organism evidence="6 7">
    <name type="scientific">Mycoplana azooxidifex</name>
    <dbReference type="NCBI Taxonomy" id="1636188"/>
    <lineage>
        <taxon>Bacteria</taxon>
        <taxon>Pseudomonadati</taxon>
        <taxon>Pseudomonadota</taxon>
        <taxon>Alphaproteobacteria</taxon>
        <taxon>Hyphomicrobiales</taxon>
        <taxon>Rhizobiaceae</taxon>
        <taxon>Mycoplana</taxon>
    </lineage>
</organism>
<evidence type="ECO:0000256" key="4">
    <source>
        <dbReference type="PROSITE-ProRule" id="PRU00339"/>
    </source>
</evidence>
<dbReference type="Pfam" id="PF14559">
    <property type="entry name" value="TPR_19"/>
    <property type="match status" value="1"/>
</dbReference>
<evidence type="ECO:0000256" key="2">
    <source>
        <dbReference type="ARBA" id="ARBA00023136"/>
    </source>
</evidence>
<comment type="subcellular location">
    <subcellularLocation>
        <location evidence="1">Cell outer membrane</location>
    </subcellularLocation>
</comment>
<dbReference type="InterPro" id="IPR006860">
    <property type="entry name" value="FecR"/>
</dbReference>
<dbReference type="Proteomes" id="UP000574761">
    <property type="component" value="Unassembled WGS sequence"/>
</dbReference>
<dbReference type="InterPro" id="IPR011990">
    <property type="entry name" value="TPR-like_helical_dom_sf"/>
</dbReference>
<keyword evidence="2" id="KW-0472">Membrane</keyword>
<evidence type="ECO:0000256" key="1">
    <source>
        <dbReference type="ARBA" id="ARBA00004442"/>
    </source>
</evidence>
<dbReference type="Pfam" id="PF04773">
    <property type="entry name" value="FecR"/>
    <property type="match status" value="1"/>
</dbReference>
<evidence type="ECO:0000313" key="7">
    <source>
        <dbReference type="Proteomes" id="UP000574761"/>
    </source>
</evidence>
<dbReference type="SMART" id="SM00028">
    <property type="entry name" value="TPR"/>
    <property type="match status" value="4"/>
</dbReference>
<sequence length="1240" mass="135836">MLDICLATGSSSRMGLGTGWRMIAALPLLLACGHSAALGEPITRAAPAAGSVIARKTGEEVRFFDVSSWNHVDLNQDLLIGDELRTNAVGQLAILFADNTQIRLGRNSSLLVRQMGATGDTVLDLNSGTIWARAQRGGRGLKVETPAAAAAIRGTDWSLTVDGDKTSLAVLEGTVELTNAQGTVQVRQGEAAVARIGQAPQKVIVVNSDDREQMLFYLPLRDAFVYMQASPLTAQEMRGAIDRIEQIPEQARSAEDWLTLAEAQFTLDGRQKSVASLDRARAMSLSTAGRARLDLMDAMVAGAERRFSDSARLFARAVPGLDPKRASVADFGGYFARALAYPDHLEKQPRRVTGPNGAFGQAYAAGFLESIRASMEVLKEAEKTYPDDARLPAYRSAFAFIINDREQVKEAMGRALALDPNQPYGLWSLARYQGGIEGDIDAAIATLEKAVKVAPGWSTLWNDLGNAQDARGDWQSAEKALKRAIELDPEDALARSNLAGLYLQQDRVREAKREIERALAADPGFDLALITRGRYHLATGELEKATEDLLAGTVANPAFAKGQLLLAVAQQEQRNRVAAQQALDNADRLDPNDPFVPGFRASFAMDEYDSDTAIAAAREYMRRLRARGSDYQSVSFNHDAGSVLNNAFRLQGLNAWGQYYGDITFDPFTGTSYADQWLHGSVNPFFNDYLYGSDRIEPTTNPSTFSSLLQGLMYSPFMLTGPVARPYYIHHPFAEVELGYGISTYNGNSRPVYQGGWNSFANWPFPVSTMGQLEWSNMSLAGDLPDVPSRIDGDIEVVGGTGYFMATPTPNDRIIAYAQHAKTTLDLPYDFYEAPSPLTLDRDNDSKGTAVGVGWSHTISFENVINAAIFYSDIDRRSLAEISAAGTISLDQKSSQTSYIGAINHTIASGDLIWRYGIEGGIVNLTFDQDITGLPSESIETRVDYGRLYVDVMHDINRQLKAEYGLFGTYADGDLIETRRLEPRAGIAYAPSDKQWLRAAFIRQSYDYDVNTLAPVSIVGIQPNQVELATDGYADTLALRWDAEWTDRIFTALDYQHQELTGLALGYPLLWPTPLFPDMAGVAEGRIDRLSLTSNIHIGNGFGLSGTLAYIDSENRDPDSFDEGASLPFIPEWAGQVALTWVNEANVRATLAANYIGTRPGNETFLVSDEGTADPADDLYLFPQDLGAFWTLDASVTWEPFEKRVEMSLAAFNLLDEDFEVATGIPGWGRSFKGILKVRF</sequence>
<dbReference type="SUPFAM" id="SSF48452">
    <property type="entry name" value="TPR-like"/>
    <property type="match status" value="2"/>
</dbReference>
<feature type="domain" description="FecR protein" evidence="5">
    <location>
        <begin position="82"/>
        <end position="176"/>
    </location>
</feature>
<dbReference type="PROSITE" id="PS50005">
    <property type="entry name" value="TPR"/>
    <property type="match status" value="2"/>
</dbReference>
<feature type="repeat" description="TPR" evidence="4">
    <location>
        <begin position="492"/>
        <end position="525"/>
    </location>
</feature>
<dbReference type="Gene3D" id="2.60.120.1440">
    <property type="match status" value="1"/>
</dbReference>
<keyword evidence="4" id="KW-0802">TPR repeat</keyword>
<dbReference type="Gene3D" id="1.25.40.10">
    <property type="entry name" value="Tetratricopeptide repeat domain"/>
    <property type="match status" value="1"/>
</dbReference>
<protein>
    <submittedName>
        <fullName evidence="6">Tetratricopeptide (TPR) repeat protein</fullName>
    </submittedName>
</protein>